<reference evidence="2" key="1">
    <citation type="submission" date="2021-06" db="EMBL/GenBank/DDBJ databases">
        <authorList>
            <person name="Huq M.A."/>
        </authorList>
    </citation>
    <scope>NUCLEOTIDE SEQUENCE</scope>
    <source>
        <strain evidence="2">MAH-26</strain>
    </source>
</reference>
<comment type="caution">
    <text evidence="2">The sequence shown here is derived from an EMBL/GenBank/DDBJ whole genome shotgun (WGS) entry which is preliminary data.</text>
</comment>
<protein>
    <recommendedName>
        <fullName evidence="4">DNA sulfur modification protein DndD</fullName>
    </recommendedName>
</protein>
<evidence type="ECO:0000256" key="1">
    <source>
        <dbReference type="SAM" id="Coils"/>
    </source>
</evidence>
<organism evidence="2 3">
    <name type="scientific">Pinibacter aurantiacus</name>
    <dbReference type="NCBI Taxonomy" id="2851599"/>
    <lineage>
        <taxon>Bacteria</taxon>
        <taxon>Pseudomonadati</taxon>
        <taxon>Bacteroidota</taxon>
        <taxon>Chitinophagia</taxon>
        <taxon>Chitinophagales</taxon>
        <taxon>Chitinophagaceae</taxon>
        <taxon>Pinibacter</taxon>
    </lineage>
</organism>
<feature type="coiled-coil region" evidence="1">
    <location>
        <begin position="435"/>
        <end position="516"/>
    </location>
</feature>
<evidence type="ECO:0000313" key="3">
    <source>
        <dbReference type="Proteomes" id="UP000812270"/>
    </source>
</evidence>
<dbReference type="Proteomes" id="UP000812270">
    <property type="component" value="Unassembled WGS sequence"/>
</dbReference>
<sequence>MKIDKIILTNFRQYYGENVINLMTTKEKNIVLLGGKTGYGKTNFLLSLVWCLYGEDIAKIDEGFKREIQKDGSYPKFLKSSLNWDIVREGKSKFSVEIFISDLELPETRENESGNNYKCRIKREFNINSPGDDTFDIKIDGIKNSMFQTLDDKINFVNDYLIPLEAAKFVFFDAEKIASWAELSTKEEGSVLNDALGKLLGLDVYEGLINDLNIYTDGLRKESATAQVRQTIITTEKGIELNIEKIEHLESEILINESDTAKIKSEIVKYEAFLVQYSNRSFNTSSLDELYKQRDELRKKEKDLENKFNELSEIIPFVLAAGKLEEVNEHIKLQDEESYLVEKQNELIEKNSEFIEKLFNNPPFPTDGDISFSKKIFYADKAKRIVEDVFGKIEKTNELEFEHDLSKSEKDLIVETFNHIQKQSKDIFEQTIDNFNRVKNDITEIEKVIKNIESDLEDEEIIEYTTNKKEAERKIEKLIEEKGSFQNQKENLKRENEKLNQSLQVLLKRISVSEQKKKKLDKANLYIRALEDFVSAQKKSKCSALEQTTFNEMNQLMHKLRDGSNGKFIAAIKAEALPNNDGLKISLFDSDGNITPKESLSMGEKQIYISSLVKAILSLAVQDFPIFIDTPLGRLDHEHINNFLLSYYPNLANQVVLMATNNEIPPSRFKLVRGFVANAYLLESSKNQTKIKQGYFQSYEN</sequence>
<evidence type="ECO:0008006" key="4">
    <source>
        <dbReference type="Google" id="ProtNLM"/>
    </source>
</evidence>
<dbReference type="AlphaFoldDB" id="A0A9E2S7G6"/>
<evidence type="ECO:0000313" key="2">
    <source>
        <dbReference type="EMBL" id="MBV4356302.1"/>
    </source>
</evidence>
<proteinExistence type="predicted"/>
<gene>
    <name evidence="2" type="ORF">KTO63_04015</name>
</gene>
<keyword evidence="3" id="KW-1185">Reference proteome</keyword>
<name>A0A9E2S7G6_9BACT</name>
<keyword evidence="1" id="KW-0175">Coiled coil</keyword>
<dbReference type="EMBL" id="JAHSPG010000002">
    <property type="protein sequence ID" value="MBV4356302.1"/>
    <property type="molecule type" value="Genomic_DNA"/>
</dbReference>
<dbReference type="PANTHER" id="PTHR32114">
    <property type="entry name" value="ABC TRANSPORTER ABCH.3"/>
    <property type="match status" value="1"/>
</dbReference>
<dbReference type="PANTHER" id="PTHR32114:SF2">
    <property type="entry name" value="ABC TRANSPORTER ABCH.3"/>
    <property type="match status" value="1"/>
</dbReference>
<feature type="coiled-coil region" evidence="1">
    <location>
        <begin position="287"/>
        <end position="314"/>
    </location>
</feature>
<accession>A0A9E2S7G6</accession>
<dbReference type="RefSeq" id="WP_217789860.1">
    <property type="nucleotide sequence ID" value="NZ_JAHSPG010000002.1"/>
</dbReference>